<dbReference type="GeneID" id="63674391"/>
<keyword evidence="3" id="KW-1185">Reference proteome</keyword>
<reference evidence="2 3" key="1">
    <citation type="journal article" date="2014" name="BMC Genomics">
        <title>Comparative genomics of the major fungal agents of human and animal Sporotrichosis: Sporothrix schenckii and Sporothrix brasiliensis.</title>
        <authorList>
            <person name="Teixeira M.M."/>
            <person name="de Almeida L.G."/>
            <person name="Kubitschek-Barreira P."/>
            <person name="Alves F.L."/>
            <person name="Kioshima E.S."/>
            <person name="Abadio A.K."/>
            <person name="Fernandes L."/>
            <person name="Derengowski L.S."/>
            <person name="Ferreira K.S."/>
            <person name="Souza R.C."/>
            <person name="Ruiz J.C."/>
            <person name="de Andrade N.C."/>
            <person name="Paes H.C."/>
            <person name="Nicola A.M."/>
            <person name="Albuquerque P."/>
            <person name="Gerber A.L."/>
            <person name="Martins V.P."/>
            <person name="Peconick L.D."/>
            <person name="Neto A.V."/>
            <person name="Chaucanez C.B."/>
            <person name="Silva P.A."/>
            <person name="Cunha O.L."/>
            <person name="de Oliveira F.F."/>
            <person name="dos Santos T.C."/>
            <person name="Barros A.L."/>
            <person name="Soares M.A."/>
            <person name="de Oliveira L.M."/>
            <person name="Marini M.M."/>
            <person name="Villalobos-Duno H."/>
            <person name="Cunha M.M."/>
            <person name="de Hoog S."/>
            <person name="da Silveira J.F."/>
            <person name="Henrissat B."/>
            <person name="Nino-Vega G.A."/>
            <person name="Cisalpino P.S."/>
            <person name="Mora-Montes H.M."/>
            <person name="Almeida S.R."/>
            <person name="Stajich J.E."/>
            <person name="Lopes-Bezerra L.M."/>
            <person name="Vasconcelos A.T."/>
            <person name="Felipe M.S."/>
        </authorList>
    </citation>
    <scope>NUCLEOTIDE SEQUENCE [LARGE SCALE GENOMIC DNA]</scope>
    <source>
        <strain evidence="2 3">5110</strain>
    </source>
</reference>
<sequence>MAPEGGESPPPSRQTGKQLHETPGSGTSKPKGEAKEDWKEQPGNKGTEGLTSNPRGVLEDEVEKKFAKTAK</sequence>
<evidence type="ECO:0000313" key="3">
    <source>
        <dbReference type="Proteomes" id="UP000031575"/>
    </source>
</evidence>
<name>A0A0C2FI30_9PEZI</name>
<comment type="caution">
    <text evidence="2">The sequence shown here is derived from an EMBL/GenBank/DDBJ whole genome shotgun (WGS) entry which is preliminary data.</text>
</comment>
<dbReference type="EMBL" id="AWTV01000008">
    <property type="protein sequence ID" value="KIH90708.1"/>
    <property type="molecule type" value="Genomic_DNA"/>
</dbReference>
<dbReference type="AlphaFoldDB" id="A0A0C2FI30"/>
<proteinExistence type="predicted"/>
<dbReference type="OrthoDB" id="5375886at2759"/>
<feature type="compositionally biased region" description="Basic and acidic residues" evidence="1">
    <location>
        <begin position="30"/>
        <end position="42"/>
    </location>
</feature>
<dbReference type="HOGENOM" id="CLU_182434_0_0_1"/>
<dbReference type="VEuPathDB" id="FungiDB:SPBR_01153"/>
<feature type="region of interest" description="Disordered" evidence="1">
    <location>
        <begin position="1"/>
        <end position="71"/>
    </location>
</feature>
<evidence type="ECO:0000313" key="2">
    <source>
        <dbReference type="EMBL" id="KIH90708.1"/>
    </source>
</evidence>
<evidence type="ECO:0000256" key="1">
    <source>
        <dbReference type="SAM" id="MobiDB-lite"/>
    </source>
</evidence>
<protein>
    <submittedName>
        <fullName evidence="2">Uncharacterized protein</fullName>
    </submittedName>
</protein>
<feature type="compositionally biased region" description="Basic and acidic residues" evidence="1">
    <location>
        <begin position="62"/>
        <end position="71"/>
    </location>
</feature>
<accession>A0A0C2FI30</accession>
<organism evidence="2 3">
    <name type="scientific">Sporothrix brasiliensis 5110</name>
    <dbReference type="NCBI Taxonomy" id="1398154"/>
    <lineage>
        <taxon>Eukaryota</taxon>
        <taxon>Fungi</taxon>
        <taxon>Dikarya</taxon>
        <taxon>Ascomycota</taxon>
        <taxon>Pezizomycotina</taxon>
        <taxon>Sordariomycetes</taxon>
        <taxon>Sordariomycetidae</taxon>
        <taxon>Ophiostomatales</taxon>
        <taxon>Ophiostomataceae</taxon>
        <taxon>Sporothrix</taxon>
    </lineage>
</organism>
<gene>
    <name evidence="2" type="ORF">SPBR_01153</name>
</gene>
<dbReference type="Proteomes" id="UP000031575">
    <property type="component" value="Unassembled WGS sequence"/>
</dbReference>
<dbReference type="RefSeq" id="XP_040618718.1">
    <property type="nucleotide sequence ID" value="XM_040759470.1"/>
</dbReference>